<accession>A0A5N6R307</accession>
<protein>
    <submittedName>
        <fullName evidence="1">Uncharacterized protein</fullName>
    </submittedName>
</protein>
<keyword evidence="2" id="KW-1185">Reference proteome</keyword>
<proteinExistence type="predicted"/>
<sequence length="113" mass="12206">MSSFVTLHGQQHIAGYSAAVPPATSPILRLSFPSLPELAAAYLPPEIAAEPLGSFQQRSTHEQNIISESTKIFDISPSNDWTAGETRGKEGSNFLGRRKSEKKIVIVGDSLLL</sequence>
<gene>
    <name evidence="1" type="ORF">FH972_008836</name>
</gene>
<reference evidence="1 2" key="1">
    <citation type="submission" date="2019-06" db="EMBL/GenBank/DDBJ databases">
        <title>A chromosomal-level reference genome of Carpinus fangiana (Coryloideae, Betulaceae).</title>
        <authorList>
            <person name="Yang X."/>
            <person name="Wang Z."/>
            <person name="Zhang L."/>
            <person name="Hao G."/>
            <person name="Liu J."/>
            <person name="Yang Y."/>
        </authorList>
    </citation>
    <scope>NUCLEOTIDE SEQUENCE [LARGE SCALE GENOMIC DNA]</scope>
    <source>
        <strain evidence="1">Cfa_2016G</strain>
        <tissue evidence="1">Leaf</tissue>
    </source>
</reference>
<dbReference type="AlphaFoldDB" id="A0A5N6R307"/>
<evidence type="ECO:0000313" key="2">
    <source>
        <dbReference type="Proteomes" id="UP000327013"/>
    </source>
</evidence>
<name>A0A5N6R307_9ROSI</name>
<dbReference type="Proteomes" id="UP000327013">
    <property type="component" value="Chromosome 3"/>
</dbReference>
<organism evidence="1 2">
    <name type="scientific">Carpinus fangiana</name>
    <dbReference type="NCBI Taxonomy" id="176857"/>
    <lineage>
        <taxon>Eukaryota</taxon>
        <taxon>Viridiplantae</taxon>
        <taxon>Streptophyta</taxon>
        <taxon>Embryophyta</taxon>
        <taxon>Tracheophyta</taxon>
        <taxon>Spermatophyta</taxon>
        <taxon>Magnoliopsida</taxon>
        <taxon>eudicotyledons</taxon>
        <taxon>Gunneridae</taxon>
        <taxon>Pentapetalae</taxon>
        <taxon>rosids</taxon>
        <taxon>fabids</taxon>
        <taxon>Fagales</taxon>
        <taxon>Betulaceae</taxon>
        <taxon>Carpinus</taxon>
    </lineage>
</organism>
<evidence type="ECO:0000313" key="1">
    <source>
        <dbReference type="EMBL" id="KAE8023091.1"/>
    </source>
</evidence>
<dbReference type="EMBL" id="CM017323">
    <property type="protein sequence ID" value="KAE8023091.1"/>
    <property type="molecule type" value="Genomic_DNA"/>
</dbReference>